<dbReference type="GO" id="GO:0006629">
    <property type="term" value="P:lipid metabolic process"/>
    <property type="evidence" value="ECO:0007669"/>
    <property type="project" value="InterPro"/>
</dbReference>
<dbReference type="SUPFAM" id="SSF51695">
    <property type="entry name" value="PLC-like phosphodiesterases"/>
    <property type="match status" value="1"/>
</dbReference>
<proteinExistence type="inferred from homology"/>
<sequence>MKLGALQSLLAFLGRLALVQAKATVGQAIATLENSNSSLLQYPTQFTQNIVPKQIHSHNDYWRDVPFLTALSYGVASVEADVYLINGTLFVGHETQALTKDRTFDALYIQPILQVLRLTNHKSAFTGNGNSANGVFDTNSGFPLQLLVDVKGDGPTTLPAILQALQPLRAEGYLTTFADGMLSQSAVTVVGTGNTPLEGVKALEPRDFFYDAPLTQLNDPSLNTTFDATISPLASTDWATAVGWSGIGTISEGQLANLTQFVGDAHALGIKARFWDTPEWPIFARNAIWKVLAENGADWLNADDLEAASSF</sequence>
<comment type="caution">
    <text evidence="3">The sequence shown here is derived from an EMBL/GenBank/DDBJ whole genome shotgun (WGS) entry which is preliminary data.</text>
</comment>
<dbReference type="OrthoDB" id="4153866at2759"/>
<organism evidence="3 4">
    <name type="scientific">Ganoderma sinense ZZ0214-1</name>
    <dbReference type="NCBI Taxonomy" id="1077348"/>
    <lineage>
        <taxon>Eukaryota</taxon>
        <taxon>Fungi</taxon>
        <taxon>Dikarya</taxon>
        <taxon>Basidiomycota</taxon>
        <taxon>Agaricomycotina</taxon>
        <taxon>Agaricomycetes</taxon>
        <taxon>Polyporales</taxon>
        <taxon>Polyporaceae</taxon>
        <taxon>Ganoderma</taxon>
    </lineage>
</organism>
<keyword evidence="4" id="KW-1185">Reference proteome</keyword>
<evidence type="ECO:0000313" key="4">
    <source>
        <dbReference type="Proteomes" id="UP000230002"/>
    </source>
</evidence>
<dbReference type="CDD" id="cd08577">
    <property type="entry name" value="PI-PLCc_GDPD_SF_unchar3"/>
    <property type="match status" value="1"/>
</dbReference>
<dbReference type="STRING" id="1077348.A0A2G8SDC0"/>
<comment type="similarity">
    <text evidence="1">Belongs to the AIM6 family.</text>
</comment>
<dbReference type="PANTHER" id="PTHR31571:SF5">
    <property type="entry name" value="ALTERED INHERITANCE OF MITOCHONDRIA PROTEIN 6"/>
    <property type="match status" value="1"/>
</dbReference>
<feature type="signal peptide" evidence="2">
    <location>
        <begin position="1"/>
        <end position="21"/>
    </location>
</feature>
<dbReference type="GO" id="GO:0008081">
    <property type="term" value="F:phosphoric diester hydrolase activity"/>
    <property type="evidence" value="ECO:0007669"/>
    <property type="project" value="InterPro"/>
</dbReference>
<dbReference type="AlphaFoldDB" id="A0A2G8SDC0"/>
<evidence type="ECO:0000256" key="2">
    <source>
        <dbReference type="SAM" id="SignalP"/>
    </source>
</evidence>
<evidence type="ECO:0000256" key="1">
    <source>
        <dbReference type="ARBA" id="ARBA00008858"/>
    </source>
</evidence>
<gene>
    <name evidence="3" type="ORF">GSI_06290</name>
</gene>
<dbReference type="InterPro" id="IPR051236">
    <property type="entry name" value="HAT_RTT109-like"/>
</dbReference>
<feature type="chain" id="PRO_5013600728" evidence="2">
    <location>
        <begin position="22"/>
        <end position="311"/>
    </location>
</feature>
<dbReference type="InterPro" id="IPR017946">
    <property type="entry name" value="PLC-like_Pdiesterase_TIM-brl"/>
</dbReference>
<protein>
    <submittedName>
        <fullName evidence="3">Uncharacterized protein</fullName>
    </submittedName>
</protein>
<dbReference type="Proteomes" id="UP000230002">
    <property type="component" value="Unassembled WGS sequence"/>
</dbReference>
<evidence type="ECO:0000313" key="3">
    <source>
        <dbReference type="EMBL" id="PIL31588.1"/>
    </source>
</evidence>
<keyword evidence="2" id="KW-0732">Signal</keyword>
<accession>A0A2G8SDC0</accession>
<name>A0A2G8SDC0_9APHY</name>
<dbReference type="EMBL" id="AYKW01000012">
    <property type="protein sequence ID" value="PIL31588.1"/>
    <property type="molecule type" value="Genomic_DNA"/>
</dbReference>
<dbReference type="InterPro" id="IPR039559">
    <property type="entry name" value="AIM6_PI-PLC-like_dom"/>
</dbReference>
<reference evidence="3 4" key="1">
    <citation type="journal article" date="2015" name="Sci. Rep.">
        <title>Chromosome-level genome map provides insights into diverse defense mechanisms in the medicinal fungus Ganoderma sinense.</title>
        <authorList>
            <person name="Zhu Y."/>
            <person name="Xu J."/>
            <person name="Sun C."/>
            <person name="Zhou S."/>
            <person name="Xu H."/>
            <person name="Nelson D.R."/>
            <person name="Qian J."/>
            <person name="Song J."/>
            <person name="Luo H."/>
            <person name="Xiang L."/>
            <person name="Li Y."/>
            <person name="Xu Z."/>
            <person name="Ji A."/>
            <person name="Wang L."/>
            <person name="Lu S."/>
            <person name="Hayward A."/>
            <person name="Sun W."/>
            <person name="Li X."/>
            <person name="Schwartz D.C."/>
            <person name="Wang Y."/>
            <person name="Chen S."/>
        </authorList>
    </citation>
    <scope>NUCLEOTIDE SEQUENCE [LARGE SCALE GENOMIC DNA]</scope>
    <source>
        <strain evidence="3 4">ZZ0214-1</strain>
    </source>
</reference>
<dbReference type="PANTHER" id="PTHR31571">
    <property type="entry name" value="ALTERED INHERITANCE OF MITOCHONDRIA PROTEIN 6"/>
    <property type="match status" value="1"/>
</dbReference>